<dbReference type="Pfam" id="PF00850">
    <property type="entry name" value="Hist_deacetyl"/>
    <property type="match status" value="1"/>
</dbReference>
<evidence type="ECO:0000313" key="3">
    <source>
        <dbReference type="EMBL" id="MDR5896650.1"/>
    </source>
</evidence>
<accession>A0ABU1GXT3</accession>
<dbReference type="EMBL" id="JARWAO010000006">
    <property type="protein sequence ID" value="MDR5896650.1"/>
    <property type="molecule type" value="Genomic_DNA"/>
</dbReference>
<sequence length="311" mass="34133">MITALIAPSFCRRHMVAPWHPDHPRRLNAIERQLARHGVSQHLQHFDARAAKPEHLLLAHDAGYLGFLSDATPDDAPIALDDETFVTKDSWQAARIAAGAVVKGVNQLCRQQADNVFCAIRPPGHHAEHQRGMGFCLINNAAIAARYAITHWGLKRILIVDIDAHQCNGTLDILGNDPRVLICSMFQQGIYPASSTPPPSNSINMALAPHTTGREASLRLEADCRHAIERHRPELVIMSAGFDGHREDGMTDLDFETQDFRALTQQCLDIAARFSDGRLLSVLEGGYHLESLGPSVEAHVQALAGLGEGLR</sequence>
<dbReference type="Gene3D" id="3.40.800.20">
    <property type="entry name" value="Histone deacetylase domain"/>
    <property type="match status" value="1"/>
</dbReference>
<dbReference type="InterPro" id="IPR023801">
    <property type="entry name" value="His_deacetylse_dom"/>
</dbReference>
<name>A0ABU1GXT3_9GAMM</name>
<evidence type="ECO:0000256" key="1">
    <source>
        <dbReference type="ARBA" id="ARBA00005947"/>
    </source>
</evidence>
<reference evidence="3 4" key="1">
    <citation type="submission" date="2023-04" db="EMBL/GenBank/DDBJ databases">
        <title>A long-awaited taxogenomic arrangement of the family Halomonadaceae.</title>
        <authorList>
            <person name="De La Haba R."/>
            <person name="Chuvochina M."/>
            <person name="Wittouck S."/>
            <person name="Arahal D.R."/>
            <person name="Sanchez-Porro C."/>
            <person name="Hugenholtz P."/>
            <person name="Ventosa A."/>
        </authorList>
    </citation>
    <scope>NUCLEOTIDE SEQUENCE [LARGE SCALE GENOMIC DNA]</scope>
    <source>
        <strain evidence="3 4">DSM 22428</strain>
    </source>
</reference>
<protein>
    <submittedName>
        <fullName evidence="3">Histone deacetylase family protein</fullName>
    </submittedName>
</protein>
<evidence type="ECO:0000313" key="4">
    <source>
        <dbReference type="Proteomes" id="UP001269375"/>
    </source>
</evidence>
<evidence type="ECO:0000259" key="2">
    <source>
        <dbReference type="Pfam" id="PF00850"/>
    </source>
</evidence>
<feature type="domain" description="Histone deacetylase" evidence="2">
    <location>
        <begin position="20"/>
        <end position="303"/>
    </location>
</feature>
<dbReference type="InterPro" id="IPR000286">
    <property type="entry name" value="HDACs"/>
</dbReference>
<comment type="caution">
    <text evidence="3">The sequence shown here is derived from an EMBL/GenBank/DDBJ whole genome shotgun (WGS) entry which is preliminary data.</text>
</comment>
<dbReference type="SUPFAM" id="SSF52768">
    <property type="entry name" value="Arginase/deacetylase"/>
    <property type="match status" value="1"/>
</dbReference>
<dbReference type="RefSeq" id="WP_251590078.1">
    <property type="nucleotide sequence ID" value="NZ_JAMLJI010000001.1"/>
</dbReference>
<dbReference type="CDD" id="cd11599">
    <property type="entry name" value="HDAC_classII_2"/>
    <property type="match status" value="1"/>
</dbReference>
<dbReference type="Proteomes" id="UP001269375">
    <property type="component" value="Unassembled WGS sequence"/>
</dbReference>
<dbReference type="PRINTS" id="PR01270">
    <property type="entry name" value="HDASUPER"/>
</dbReference>
<dbReference type="PANTHER" id="PTHR10625">
    <property type="entry name" value="HISTONE DEACETYLASE HDAC1-RELATED"/>
    <property type="match status" value="1"/>
</dbReference>
<comment type="similarity">
    <text evidence="1">Belongs to the histone deacetylase family.</text>
</comment>
<keyword evidence="4" id="KW-1185">Reference proteome</keyword>
<dbReference type="InterPro" id="IPR037138">
    <property type="entry name" value="His_deacetylse_dom_sf"/>
</dbReference>
<dbReference type="InterPro" id="IPR023696">
    <property type="entry name" value="Ureohydrolase_dom_sf"/>
</dbReference>
<gene>
    <name evidence="3" type="ORF">QC825_11240</name>
</gene>
<proteinExistence type="inferred from homology"/>
<organism evidence="3 4">
    <name type="scientific">Larsenimonas suaedae</name>
    <dbReference type="NCBI Taxonomy" id="1851019"/>
    <lineage>
        <taxon>Bacteria</taxon>
        <taxon>Pseudomonadati</taxon>
        <taxon>Pseudomonadota</taxon>
        <taxon>Gammaproteobacteria</taxon>
        <taxon>Oceanospirillales</taxon>
        <taxon>Halomonadaceae</taxon>
        <taxon>Larsenimonas</taxon>
    </lineage>
</organism>
<dbReference type="PANTHER" id="PTHR10625:SF10">
    <property type="entry name" value="HISTONE DEACETYLASE HDAC1"/>
    <property type="match status" value="1"/>
</dbReference>